<dbReference type="InterPro" id="IPR003439">
    <property type="entry name" value="ABC_transporter-like_ATP-bd"/>
</dbReference>
<evidence type="ECO:0000259" key="10">
    <source>
        <dbReference type="PROSITE" id="PS50893"/>
    </source>
</evidence>
<keyword evidence="5" id="KW-0547">Nucleotide-binding</keyword>
<feature type="transmembrane region" description="Helical" evidence="9">
    <location>
        <begin position="16"/>
        <end position="35"/>
    </location>
</feature>
<evidence type="ECO:0000313" key="13">
    <source>
        <dbReference type="Proteomes" id="UP000288623"/>
    </source>
</evidence>
<dbReference type="EMBL" id="JTFC01000033">
    <property type="protein sequence ID" value="RUS53773.1"/>
    <property type="molecule type" value="Genomic_DNA"/>
</dbReference>
<keyword evidence="6 12" id="KW-0067">ATP-binding</keyword>
<evidence type="ECO:0000256" key="4">
    <source>
        <dbReference type="ARBA" id="ARBA00022692"/>
    </source>
</evidence>
<dbReference type="PROSITE" id="PS00211">
    <property type="entry name" value="ABC_TRANSPORTER_1"/>
    <property type="match status" value="1"/>
</dbReference>
<dbReference type="OrthoDB" id="9770415at2"/>
<dbReference type="CDD" id="cd18541">
    <property type="entry name" value="ABC_6TM_TmrB_like"/>
    <property type="match status" value="1"/>
</dbReference>
<dbReference type="InterPro" id="IPR036640">
    <property type="entry name" value="ABC1_TM_sf"/>
</dbReference>
<keyword evidence="7 9" id="KW-1133">Transmembrane helix</keyword>
<feature type="domain" description="ABC transmembrane type-1" evidence="11">
    <location>
        <begin position="21"/>
        <end position="304"/>
    </location>
</feature>
<dbReference type="AlphaFoldDB" id="A0A433RRF8"/>
<feature type="transmembrane region" description="Helical" evidence="9">
    <location>
        <begin position="272"/>
        <end position="295"/>
    </location>
</feature>
<organism evidence="12 13">
    <name type="scientific">Candidatus Kurthia intestinigallinarum</name>
    <dbReference type="NCBI Taxonomy" id="1562256"/>
    <lineage>
        <taxon>Bacteria</taxon>
        <taxon>Bacillati</taxon>
        <taxon>Bacillota</taxon>
        <taxon>Bacilli</taxon>
        <taxon>Bacillales</taxon>
        <taxon>Caryophanaceae</taxon>
        <taxon>Kurthia</taxon>
    </lineage>
</organism>
<dbReference type="Pfam" id="PF00664">
    <property type="entry name" value="ABC_membrane"/>
    <property type="match status" value="1"/>
</dbReference>
<evidence type="ECO:0000256" key="5">
    <source>
        <dbReference type="ARBA" id="ARBA00022741"/>
    </source>
</evidence>
<proteinExistence type="predicted"/>
<dbReference type="SUPFAM" id="SSF90123">
    <property type="entry name" value="ABC transporter transmembrane region"/>
    <property type="match status" value="1"/>
</dbReference>
<dbReference type="FunFam" id="1.20.1560.10:FF:000011">
    <property type="entry name" value="Multidrug ABC transporter ATP-binding protein"/>
    <property type="match status" value="1"/>
</dbReference>
<dbReference type="SMART" id="SM00382">
    <property type="entry name" value="AAA"/>
    <property type="match status" value="1"/>
</dbReference>
<gene>
    <name evidence="12" type="ORF">QI30_13795</name>
</gene>
<dbReference type="InterPro" id="IPR017871">
    <property type="entry name" value="ABC_transporter-like_CS"/>
</dbReference>
<keyword evidence="2" id="KW-0813">Transport</keyword>
<evidence type="ECO:0000256" key="6">
    <source>
        <dbReference type="ARBA" id="ARBA00022840"/>
    </source>
</evidence>
<dbReference type="PANTHER" id="PTHR43394">
    <property type="entry name" value="ATP-DEPENDENT PERMEASE MDL1, MITOCHONDRIAL"/>
    <property type="match status" value="1"/>
</dbReference>
<evidence type="ECO:0000313" key="12">
    <source>
        <dbReference type="EMBL" id="RUS53773.1"/>
    </source>
</evidence>
<sequence length="581" mass="65497">MFDIFKKLDWFFKEQWKRYSVAILLLIISSVLEIVPPKLIGDTIDAIHRGQLTSDLLWQYTFILVGITVVGYITNYIWQYQLFGGSNILQYQLRQNLMRKFLRMAPPFYERNRTGDLMARSTNDLNAVSETAGYGIMTMLDSSFYLVTIILMMGFGVSWQLTLVAILPLPFLAYAMQIIGKKIHERFVEAQAAFGDMNDRVLEGVEGVRVVRAYVQERSMEAQFKDMTQDVYDKNMRVERVDALFAPISKILTALSYMLGLGYGAYLVSQGVITVGELITFNVYLGMVVWPMMAIGEMINVMQRGNASADRVRETLAEHEDVPDPEKPIDIEKPSNIVFDGVSFTYPTAKQTNLVDMDIRLERGETLGIVGKTGSGKTTVVKQLLREYPLGEGDVALSDTKIQLQSKEQVRKWIGYVPQEHILFSRTVRENILFGKPDATEEELCAAIRMANFEEDLKRLPQGLETMVGEKGISLSGGQKQRISIARALIRNPEILILDDSLSAVDAKTESTIIHNIQALRNDKTTLIITHRLSAVMHADRIIVLEDGHVIEEGTHDELVRAGGWYSEQFALQQIGGDGDV</sequence>
<dbReference type="GO" id="GO:0016887">
    <property type="term" value="F:ATP hydrolysis activity"/>
    <property type="evidence" value="ECO:0007669"/>
    <property type="project" value="InterPro"/>
</dbReference>
<feature type="transmembrane region" description="Helical" evidence="9">
    <location>
        <begin position="144"/>
        <end position="176"/>
    </location>
</feature>
<dbReference type="SUPFAM" id="SSF52540">
    <property type="entry name" value="P-loop containing nucleoside triphosphate hydrolases"/>
    <property type="match status" value="1"/>
</dbReference>
<protein>
    <submittedName>
        <fullName evidence="12">Multidrug ABC transporter ATP-binding protein</fullName>
    </submittedName>
</protein>
<evidence type="ECO:0000256" key="3">
    <source>
        <dbReference type="ARBA" id="ARBA00022475"/>
    </source>
</evidence>
<comment type="caution">
    <text evidence="12">The sequence shown here is derived from an EMBL/GenBank/DDBJ whole genome shotgun (WGS) entry which is preliminary data.</text>
</comment>
<dbReference type="GO" id="GO:0005886">
    <property type="term" value="C:plasma membrane"/>
    <property type="evidence" value="ECO:0007669"/>
    <property type="project" value="UniProtKB-SubCell"/>
</dbReference>
<feature type="domain" description="ABC transporter" evidence="10">
    <location>
        <begin position="337"/>
        <end position="572"/>
    </location>
</feature>
<evidence type="ECO:0000259" key="11">
    <source>
        <dbReference type="PROSITE" id="PS50929"/>
    </source>
</evidence>
<dbReference type="Gene3D" id="1.20.1560.10">
    <property type="entry name" value="ABC transporter type 1, transmembrane domain"/>
    <property type="match status" value="1"/>
</dbReference>
<evidence type="ECO:0000256" key="7">
    <source>
        <dbReference type="ARBA" id="ARBA00022989"/>
    </source>
</evidence>
<dbReference type="RefSeq" id="WP_126991198.1">
    <property type="nucleotide sequence ID" value="NZ_JTFC01000033.1"/>
</dbReference>
<comment type="subcellular location">
    <subcellularLocation>
        <location evidence="1">Cell membrane</location>
        <topology evidence="1">Multi-pass membrane protein</topology>
    </subcellularLocation>
</comment>
<keyword evidence="4 9" id="KW-0812">Transmembrane</keyword>
<dbReference type="FunFam" id="3.40.50.300:FF:000221">
    <property type="entry name" value="Multidrug ABC transporter ATP-binding protein"/>
    <property type="match status" value="1"/>
</dbReference>
<dbReference type="InterPro" id="IPR003593">
    <property type="entry name" value="AAA+_ATPase"/>
</dbReference>
<reference evidence="12 13" key="1">
    <citation type="submission" date="2014-11" db="EMBL/GenBank/DDBJ databases">
        <title>Genome sequence and analysis of novel Kurthia sp.</title>
        <authorList>
            <person name="Lawson J.N."/>
            <person name="Gonzalez J.E."/>
            <person name="Rinauldi L."/>
            <person name="Xuan Z."/>
            <person name="Firman A."/>
            <person name="Shaddox L."/>
            <person name="Trudeau A."/>
            <person name="Shah S."/>
            <person name="Reiman D."/>
        </authorList>
    </citation>
    <scope>NUCLEOTIDE SEQUENCE [LARGE SCALE GENOMIC DNA]</scope>
    <source>
        <strain evidence="12 13">3B1D</strain>
    </source>
</reference>
<keyword evidence="3" id="KW-1003">Cell membrane</keyword>
<keyword evidence="13" id="KW-1185">Reference proteome</keyword>
<accession>A0A433RRF8</accession>
<dbReference type="GO" id="GO:0005524">
    <property type="term" value="F:ATP binding"/>
    <property type="evidence" value="ECO:0007669"/>
    <property type="project" value="UniProtKB-KW"/>
</dbReference>
<dbReference type="InterPro" id="IPR011527">
    <property type="entry name" value="ABC1_TM_dom"/>
</dbReference>
<dbReference type="PROSITE" id="PS50929">
    <property type="entry name" value="ABC_TM1F"/>
    <property type="match status" value="1"/>
</dbReference>
<dbReference type="GO" id="GO:0015421">
    <property type="term" value="F:ABC-type oligopeptide transporter activity"/>
    <property type="evidence" value="ECO:0007669"/>
    <property type="project" value="TreeGrafter"/>
</dbReference>
<name>A0A433RRF8_9BACL</name>
<evidence type="ECO:0000256" key="2">
    <source>
        <dbReference type="ARBA" id="ARBA00022448"/>
    </source>
</evidence>
<dbReference type="PROSITE" id="PS50893">
    <property type="entry name" value="ABC_TRANSPORTER_2"/>
    <property type="match status" value="1"/>
</dbReference>
<dbReference type="InterPro" id="IPR027417">
    <property type="entry name" value="P-loop_NTPase"/>
</dbReference>
<keyword evidence="8 9" id="KW-0472">Membrane</keyword>
<dbReference type="InterPro" id="IPR039421">
    <property type="entry name" value="Type_1_exporter"/>
</dbReference>
<feature type="transmembrane region" description="Helical" evidence="9">
    <location>
        <begin position="56"/>
        <end position="78"/>
    </location>
</feature>
<evidence type="ECO:0000256" key="1">
    <source>
        <dbReference type="ARBA" id="ARBA00004651"/>
    </source>
</evidence>
<dbReference type="Gene3D" id="3.40.50.300">
    <property type="entry name" value="P-loop containing nucleotide triphosphate hydrolases"/>
    <property type="match status" value="1"/>
</dbReference>
<evidence type="ECO:0000256" key="8">
    <source>
        <dbReference type="ARBA" id="ARBA00023136"/>
    </source>
</evidence>
<feature type="transmembrane region" description="Helical" evidence="9">
    <location>
        <begin position="244"/>
        <end position="266"/>
    </location>
</feature>
<dbReference type="PANTHER" id="PTHR43394:SF1">
    <property type="entry name" value="ATP-BINDING CASSETTE SUB-FAMILY B MEMBER 10, MITOCHONDRIAL"/>
    <property type="match status" value="1"/>
</dbReference>
<dbReference type="Pfam" id="PF00005">
    <property type="entry name" value="ABC_tran"/>
    <property type="match status" value="1"/>
</dbReference>
<evidence type="ECO:0000256" key="9">
    <source>
        <dbReference type="SAM" id="Phobius"/>
    </source>
</evidence>
<dbReference type="Proteomes" id="UP000288623">
    <property type="component" value="Unassembled WGS sequence"/>
</dbReference>